<accession>A0AAW5BZK8</accession>
<organism evidence="9 12">
    <name type="scientific">Enterocloster aldenensis</name>
    <dbReference type="NCBI Taxonomy" id="358742"/>
    <lineage>
        <taxon>Bacteria</taxon>
        <taxon>Bacillati</taxon>
        <taxon>Bacillota</taxon>
        <taxon>Clostridia</taxon>
        <taxon>Lachnospirales</taxon>
        <taxon>Lachnospiraceae</taxon>
        <taxon>Enterocloster</taxon>
    </lineage>
</organism>
<reference evidence="9" key="3">
    <citation type="submission" date="2022-01" db="EMBL/GenBank/DDBJ databases">
        <title>Collection of gut derived symbiotic bacterial strains cultured from healthy donors.</title>
        <authorList>
            <person name="Lin H."/>
            <person name="Kohout C."/>
            <person name="Waligurski E."/>
            <person name="Pamer E.G."/>
        </authorList>
    </citation>
    <scope>NUCLEOTIDE SEQUENCE</scope>
    <source>
        <strain evidence="9">DFI.6.55</strain>
    </source>
</reference>
<dbReference type="Proteomes" id="UP001299608">
    <property type="component" value="Unassembled WGS sequence"/>
</dbReference>
<evidence type="ECO:0000256" key="3">
    <source>
        <dbReference type="ARBA" id="ARBA00022475"/>
    </source>
</evidence>
<dbReference type="EMBL" id="JAAITT010000010">
    <property type="protein sequence ID" value="NSJ48819.1"/>
    <property type="molecule type" value="Genomic_DNA"/>
</dbReference>
<dbReference type="CDD" id="cd06261">
    <property type="entry name" value="TM_PBP2"/>
    <property type="match status" value="1"/>
</dbReference>
<keyword evidence="5 7" id="KW-1133">Transmembrane helix</keyword>
<evidence type="ECO:0000256" key="1">
    <source>
        <dbReference type="ARBA" id="ARBA00004651"/>
    </source>
</evidence>
<keyword evidence="6 7" id="KW-0472">Membrane</keyword>
<protein>
    <submittedName>
        <fullName evidence="9">Sugar ABC transporter permease</fullName>
    </submittedName>
</protein>
<comment type="similarity">
    <text evidence="7">Belongs to the binding-protein-dependent transport system permease family.</text>
</comment>
<dbReference type="SUPFAM" id="SSF161098">
    <property type="entry name" value="MetI-like"/>
    <property type="match status" value="1"/>
</dbReference>
<dbReference type="Pfam" id="PF00528">
    <property type="entry name" value="BPD_transp_1"/>
    <property type="match status" value="1"/>
</dbReference>
<evidence type="ECO:0000256" key="4">
    <source>
        <dbReference type="ARBA" id="ARBA00022692"/>
    </source>
</evidence>
<dbReference type="GO" id="GO:0055085">
    <property type="term" value="P:transmembrane transport"/>
    <property type="evidence" value="ECO:0007669"/>
    <property type="project" value="InterPro"/>
</dbReference>
<reference evidence="10" key="2">
    <citation type="submission" date="2020-02" db="EMBL/GenBank/DDBJ databases">
        <authorList>
            <person name="Littmann E."/>
            <person name="Sorbara M."/>
        </authorList>
    </citation>
    <scope>NUCLEOTIDE SEQUENCE</scope>
    <source>
        <strain evidence="10">MSK.1.17</strain>
    </source>
</reference>
<sequence>MKRTKKEQHDARFIFLMLFPALLVPICMTYYPMFKGIVMAFQNYKLTNINNIYWNNFANFKQLFTRSITNEFYGTMKNTLIWVVVSLAFQFLVGFGLALVLKKKFRGSSLYQGLVFFPWAVSGFVIALIWRWMFNGTSGVFNDMLMRMGLIGEPVGWLAGKNTAMLCCVITNIWYGVPFFTIMISAALRGIDPGLYEAAEVDGANPLQRFWAITVPSISPVLKLTLLLRVIWIFNFAEIIYTMTKGGPSGSTEIITTLMMKFIDSFDYGMASATGVVCIIILTIFASSYVGMLKMEDAE</sequence>
<dbReference type="PANTHER" id="PTHR43005">
    <property type="entry name" value="BLR7065 PROTEIN"/>
    <property type="match status" value="1"/>
</dbReference>
<dbReference type="Proteomes" id="UP000669239">
    <property type="component" value="Unassembled WGS sequence"/>
</dbReference>
<comment type="subcellular location">
    <subcellularLocation>
        <location evidence="1 7">Cell membrane</location>
        <topology evidence="1 7">Multi-pass membrane protein</topology>
    </subcellularLocation>
</comment>
<feature type="transmembrane region" description="Helical" evidence="7">
    <location>
        <begin position="268"/>
        <end position="290"/>
    </location>
</feature>
<dbReference type="RefSeq" id="WP_117562005.1">
    <property type="nucleotide sequence ID" value="NZ_JAUDCM010000017.1"/>
</dbReference>
<dbReference type="EMBL" id="JAKNGE010000023">
    <property type="protein sequence ID" value="MCG4747295.1"/>
    <property type="molecule type" value="Genomic_DNA"/>
</dbReference>
<evidence type="ECO:0000259" key="8">
    <source>
        <dbReference type="PROSITE" id="PS50928"/>
    </source>
</evidence>
<comment type="caution">
    <text evidence="9">The sequence shown here is derived from an EMBL/GenBank/DDBJ whole genome shotgun (WGS) entry which is preliminary data.</text>
</comment>
<name>A0AAW5BZK8_9FIRM</name>
<evidence type="ECO:0000256" key="2">
    <source>
        <dbReference type="ARBA" id="ARBA00022448"/>
    </source>
</evidence>
<evidence type="ECO:0000256" key="6">
    <source>
        <dbReference type="ARBA" id="ARBA00023136"/>
    </source>
</evidence>
<reference evidence="10 11" key="1">
    <citation type="journal article" date="2020" name="Cell Host Microbe">
        <title>Functional and Genomic Variation between Human-Derived Isolates of Lachnospiraceae Reveals Inter- and Intra-Species Diversity.</title>
        <authorList>
            <person name="Sorbara M.T."/>
            <person name="Littmann E.R."/>
            <person name="Fontana E."/>
            <person name="Moody T.U."/>
            <person name="Kohout C.E."/>
            <person name="Gjonbalaj M."/>
            <person name="Eaton V."/>
            <person name="Seok R."/>
            <person name="Leiner I.M."/>
            <person name="Pamer E.G."/>
        </authorList>
    </citation>
    <scope>NUCLEOTIDE SEQUENCE [LARGE SCALE GENOMIC DNA]</scope>
    <source>
        <strain evidence="10 11">MSK.1.17</strain>
    </source>
</reference>
<evidence type="ECO:0000313" key="10">
    <source>
        <dbReference type="EMBL" id="NSJ48819.1"/>
    </source>
</evidence>
<feature type="transmembrane region" description="Helical" evidence="7">
    <location>
        <begin position="80"/>
        <end position="101"/>
    </location>
</feature>
<dbReference type="InterPro" id="IPR000515">
    <property type="entry name" value="MetI-like"/>
</dbReference>
<dbReference type="GO" id="GO:0005886">
    <property type="term" value="C:plasma membrane"/>
    <property type="evidence" value="ECO:0007669"/>
    <property type="project" value="UniProtKB-SubCell"/>
</dbReference>
<dbReference type="PROSITE" id="PS50928">
    <property type="entry name" value="ABC_TM1"/>
    <property type="match status" value="1"/>
</dbReference>
<keyword evidence="4 7" id="KW-0812">Transmembrane</keyword>
<keyword evidence="11" id="KW-1185">Reference proteome</keyword>
<evidence type="ECO:0000256" key="5">
    <source>
        <dbReference type="ARBA" id="ARBA00022989"/>
    </source>
</evidence>
<keyword evidence="2 7" id="KW-0813">Transport</keyword>
<evidence type="ECO:0000313" key="12">
    <source>
        <dbReference type="Proteomes" id="UP001299608"/>
    </source>
</evidence>
<gene>
    <name evidence="10" type="ORF">G5B36_08915</name>
    <name evidence="9" type="ORF">L0N08_17865</name>
</gene>
<dbReference type="AlphaFoldDB" id="A0AAW5BZK8"/>
<dbReference type="Gene3D" id="1.10.3720.10">
    <property type="entry name" value="MetI-like"/>
    <property type="match status" value="1"/>
</dbReference>
<feature type="transmembrane region" description="Helical" evidence="7">
    <location>
        <begin position="12"/>
        <end position="31"/>
    </location>
</feature>
<proteinExistence type="inferred from homology"/>
<dbReference type="PANTHER" id="PTHR43005:SF1">
    <property type="entry name" value="SPERMIDINE_PUTRESCINE TRANSPORT SYSTEM PERMEASE PROTEIN"/>
    <property type="match status" value="1"/>
</dbReference>
<feature type="transmembrane region" description="Helical" evidence="7">
    <location>
        <begin position="154"/>
        <end position="175"/>
    </location>
</feature>
<evidence type="ECO:0000313" key="11">
    <source>
        <dbReference type="Proteomes" id="UP000669239"/>
    </source>
</evidence>
<feature type="transmembrane region" description="Helical" evidence="7">
    <location>
        <begin position="113"/>
        <end position="134"/>
    </location>
</feature>
<feature type="domain" description="ABC transmembrane type-1" evidence="8">
    <location>
        <begin position="76"/>
        <end position="289"/>
    </location>
</feature>
<keyword evidence="3" id="KW-1003">Cell membrane</keyword>
<evidence type="ECO:0000313" key="9">
    <source>
        <dbReference type="EMBL" id="MCG4747295.1"/>
    </source>
</evidence>
<evidence type="ECO:0000256" key="7">
    <source>
        <dbReference type="RuleBase" id="RU363032"/>
    </source>
</evidence>
<dbReference type="InterPro" id="IPR035906">
    <property type="entry name" value="MetI-like_sf"/>
</dbReference>